<proteinExistence type="predicted"/>
<comment type="caution">
    <text evidence="1">The sequence shown here is derived from an EMBL/GenBank/DDBJ whole genome shotgun (WGS) entry which is preliminary data.</text>
</comment>
<evidence type="ECO:0000313" key="1">
    <source>
        <dbReference type="EMBL" id="MPC69099.1"/>
    </source>
</evidence>
<keyword evidence="2" id="KW-1185">Reference proteome</keyword>
<protein>
    <submittedName>
        <fullName evidence="1">Uncharacterized protein</fullName>
    </submittedName>
</protein>
<evidence type="ECO:0000313" key="2">
    <source>
        <dbReference type="Proteomes" id="UP000324222"/>
    </source>
</evidence>
<dbReference type="Proteomes" id="UP000324222">
    <property type="component" value="Unassembled WGS sequence"/>
</dbReference>
<reference evidence="1 2" key="1">
    <citation type="submission" date="2019-05" db="EMBL/GenBank/DDBJ databases">
        <title>Another draft genome of Portunus trituberculatus and its Hox gene families provides insights of decapod evolution.</title>
        <authorList>
            <person name="Jeong J.-H."/>
            <person name="Song I."/>
            <person name="Kim S."/>
            <person name="Choi T."/>
            <person name="Kim D."/>
            <person name="Ryu S."/>
            <person name="Kim W."/>
        </authorList>
    </citation>
    <scope>NUCLEOTIDE SEQUENCE [LARGE SCALE GENOMIC DNA]</scope>
    <source>
        <tissue evidence="1">Muscle</tissue>
    </source>
</reference>
<organism evidence="1 2">
    <name type="scientific">Portunus trituberculatus</name>
    <name type="common">Swimming crab</name>
    <name type="synonym">Neptunus trituberculatus</name>
    <dbReference type="NCBI Taxonomy" id="210409"/>
    <lineage>
        <taxon>Eukaryota</taxon>
        <taxon>Metazoa</taxon>
        <taxon>Ecdysozoa</taxon>
        <taxon>Arthropoda</taxon>
        <taxon>Crustacea</taxon>
        <taxon>Multicrustacea</taxon>
        <taxon>Malacostraca</taxon>
        <taxon>Eumalacostraca</taxon>
        <taxon>Eucarida</taxon>
        <taxon>Decapoda</taxon>
        <taxon>Pleocyemata</taxon>
        <taxon>Brachyura</taxon>
        <taxon>Eubrachyura</taxon>
        <taxon>Portunoidea</taxon>
        <taxon>Portunidae</taxon>
        <taxon>Portuninae</taxon>
        <taxon>Portunus</taxon>
    </lineage>
</organism>
<dbReference type="EMBL" id="VSRR010028879">
    <property type="protein sequence ID" value="MPC69099.1"/>
    <property type="molecule type" value="Genomic_DNA"/>
</dbReference>
<accession>A0A5B7HH89</accession>
<gene>
    <name evidence="1" type="ORF">E2C01_063314</name>
</gene>
<name>A0A5B7HH89_PORTR</name>
<sequence>MTCYRSWWLRRPAPSIINAPTTQRVEGLRSRALGSKITGRNKPKAADVLRLKNLLLGSASAYISRNVLSRYNSGASGPQAIFQT</sequence>
<dbReference type="AlphaFoldDB" id="A0A5B7HH89"/>